<organism evidence="20 21">
    <name type="scientific">Jeotgalicoccus aerolatus</name>
    <dbReference type="NCBI Taxonomy" id="709510"/>
    <lineage>
        <taxon>Bacteria</taxon>
        <taxon>Bacillati</taxon>
        <taxon>Bacillota</taxon>
        <taxon>Bacilli</taxon>
        <taxon>Bacillales</taxon>
        <taxon>Staphylococcaceae</taxon>
        <taxon>Jeotgalicoccus</taxon>
    </lineage>
</organism>
<accession>A0A1G9CFG5</accession>
<keyword evidence="12 16" id="KW-1133">Transmembrane helix</keyword>
<keyword evidence="13" id="KW-0902">Two-component regulatory system</keyword>
<dbReference type="InterPro" id="IPR036890">
    <property type="entry name" value="HATPase_C_sf"/>
</dbReference>
<dbReference type="PROSITE" id="PS50109">
    <property type="entry name" value="HIS_KIN"/>
    <property type="match status" value="1"/>
</dbReference>
<dbReference type="Pfam" id="PF00672">
    <property type="entry name" value="HAMP"/>
    <property type="match status" value="1"/>
</dbReference>
<keyword evidence="9" id="KW-0547">Nucleotide-binding</keyword>
<dbReference type="PANTHER" id="PTHR45453:SF1">
    <property type="entry name" value="PHOSPHATE REGULON SENSOR PROTEIN PHOR"/>
    <property type="match status" value="1"/>
</dbReference>
<dbReference type="GO" id="GO:0006355">
    <property type="term" value="P:regulation of DNA-templated transcription"/>
    <property type="evidence" value="ECO:0007669"/>
    <property type="project" value="InterPro"/>
</dbReference>
<keyword evidence="7" id="KW-0808">Transferase</keyword>
<evidence type="ECO:0000256" key="1">
    <source>
        <dbReference type="ARBA" id="ARBA00000085"/>
    </source>
</evidence>
<dbReference type="InterPro" id="IPR036097">
    <property type="entry name" value="HisK_dim/P_sf"/>
</dbReference>
<evidence type="ECO:0000256" key="4">
    <source>
        <dbReference type="ARBA" id="ARBA00017772"/>
    </source>
</evidence>
<evidence type="ECO:0000313" key="20">
    <source>
        <dbReference type="EMBL" id="SDK50390.1"/>
    </source>
</evidence>
<dbReference type="InterPro" id="IPR000014">
    <property type="entry name" value="PAS"/>
</dbReference>
<keyword evidence="5" id="KW-1003">Cell membrane</keyword>
<dbReference type="RefSeq" id="WP_092598837.1">
    <property type="nucleotide sequence ID" value="NZ_FNFI01000009.1"/>
</dbReference>
<dbReference type="InterPro" id="IPR050351">
    <property type="entry name" value="BphY/WalK/GraS-like"/>
</dbReference>
<dbReference type="NCBIfam" id="NF046044">
    <property type="entry name" value="PnpS"/>
    <property type="match status" value="1"/>
</dbReference>
<dbReference type="InterPro" id="IPR005467">
    <property type="entry name" value="His_kinase_dom"/>
</dbReference>
<keyword evidence="15" id="KW-0175">Coiled coil</keyword>
<evidence type="ECO:0000256" key="13">
    <source>
        <dbReference type="ARBA" id="ARBA00023012"/>
    </source>
</evidence>
<dbReference type="PANTHER" id="PTHR45453">
    <property type="entry name" value="PHOSPHATE REGULON SENSOR PROTEIN PHOR"/>
    <property type="match status" value="1"/>
</dbReference>
<evidence type="ECO:0000256" key="6">
    <source>
        <dbReference type="ARBA" id="ARBA00022553"/>
    </source>
</evidence>
<evidence type="ECO:0000256" key="3">
    <source>
        <dbReference type="ARBA" id="ARBA00012438"/>
    </source>
</evidence>
<dbReference type="Gene3D" id="3.30.565.10">
    <property type="entry name" value="Histidine kinase-like ATPase, C-terminal domain"/>
    <property type="match status" value="1"/>
</dbReference>
<dbReference type="CDD" id="cd06225">
    <property type="entry name" value="HAMP"/>
    <property type="match status" value="1"/>
</dbReference>
<dbReference type="PROSITE" id="PS50885">
    <property type="entry name" value="HAMP"/>
    <property type="match status" value="1"/>
</dbReference>
<dbReference type="CDD" id="cd00082">
    <property type="entry name" value="HisKA"/>
    <property type="match status" value="1"/>
</dbReference>
<dbReference type="STRING" id="586411.SAMN05216187_109104"/>
<dbReference type="InterPro" id="IPR035965">
    <property type="entry name" value="PAS-like_dom_sf"/>
</dbReference>
<dbReference type="GO" id="GO:0005524">
    <property type="term" value="F:ATP binding"/>
    <property type="evidence" value="ECO:0007669"/>
    <property type="project" value="UniProtKB-KW"/>
</dbReference>
<evidence type="ECO:0000256" key="15">
    <source>
        <dbReference type="SAM" id="Coils"/>
    </source>
</evidence>
<evidence type="ECO:0000256" key="16">
    <source>
        <dbReference type="SAM" id="Phobius"/>
    </source>
</evidence>
<dbReference type="SUPFAM" id="SSF158472">
    <property type="entry name" value="HAMP domain-like"/>
    <property type="match status" value="1"/>
</dbReference>
<dbReference type="GO" id="GO:0005886">
    <property type="term" value="C:plasma membrane"/>
    <property type="evidence" value="ECO:0007669"/>
    <property type="project" value="UniProtKB-SubCell"/>
</dbReference>
<dbReference type="Gene3D" id="1.10.8.500">
    <property type="entry name" value="HAMP domain in histidine kinase"/>
    <property type="match status" value="1"/>
</dbReference>
<feature type="transmembrane region" description="Helical" evidence="16">
    <location>
        <begin position="12"/>
        <end position="31"/>
    </location>
</feature>
<dbReference type="EC" id="2.7.13.3" evidence="3"/>
<keyword evidence="10 20" id="KW-0418">Kinase</keyword>
<dbReference type="FunFam" id="1.10.287.130:FF:000001">
    <property type="entry name" value="Two-component sensor histidine kinase"/>
    <property type="match status" value="1"/>
</dbReference>
<dbReference type="Gene3D" id="3.30.450.20">
    <property type="entry name" value="PAS domain"/>
    <property type="match status" value="2"/>
</dbReference>
<dbReference type="GO" id="GO:0000155">
    <property type="term" value="F:phosphorelay sensor kinase activity"/>
    <property type="evidence" value="ECO:0007669"/>
    <property type="project" value="InterPro"/>
</dbReference>
<evidence type="ECO:0000256" key="11">
    <source>
        <dbReference type="ARBA" id="ARBA00022840"/>
    </source>
</evidence>
<proteinExistence type="predicted"/>
<evidence type="ECO:0000313" key="21">
    <source>
        <dbReference type="Proteomes" id="UP000242700"/>
    </source>
</evidence>
<evidence type="ECO:0000259" key="18">
    <source>
        <dbReference type="PROSITE" id="PS50112"/>
    </source>
</evidence>
<evidence type="ECO:0000256" key="8">
    <source>
        <dbReference type="ARBA" id="ARBA00022692"/>
    </source>
</evidence>
<dbReference type="SUPFAM" id="SSF47384">
    <property type="entry name" value="Homodimeric domain of signal transducing histidine kinase"/>
    <property type="match status" value="1"/>
</dbReference>
<dbReference type="Pfam" id="PF02518">
    <property type="entry name" value="HATPase_c"/>
    <property type="match status" value="1"/>
</dbReference>
<evidence type="ECO:0000256" key="12">
    <source>
        <dbReference type="ARBA" id="ARBA00022989"/>
    </source>
</evidence>
<dbReference type="InterPro" id="IPR029151">
    <property type="entry name" value="Sensor-like_sf"/>
</dbReference>
<dbReference type="InterPro" id="IPR004358">
    <property type="entry name" value="Sig_transdc_His_kin-like_C"/>
</dbReference>
<feature type="domain" description="HAMP" evidence="19">
    <location>
        <begin position="191"/>
        <end position="243"/>
    </location>
</feature>
<dbReference type="SMART" id="SM00304">
    <property type="entry name" value="HAMP"/>
    <property type="match status" value="1"/>
</dbReference>
<evidence type="ECO:0000256" key="5">
    <source>
        <dbReference type="ARBA" id="ARBA00022475"/>
    </source>
</evidence>
<feature type="transmembrane region" description="Helical" evidence="16">
    <location>
        <begin position="166"/>
        <end position="189"/>
    </location>
</feature>
<dbReference type="OrthoDB" id="9813151at2"/>
<evidence type="ECO:0000259" key="17">
    <source>
        <dbReference type="PROSITE" id="PS50109"/>
    </source>
</evidence>
<reference evidence="21" key="1">
    <citation type="submission" date="2016-10" db="EMBL/GenBank/DDBJ databases">
        <authorList>
            <person name="Varghese N."/>
            <person name="Submissions S."/>
        </authorList>
    </citation>
    <scope>NUCLEOTIDE SEQUENCE [LARGE SCALE GENOMIC DNA]</scope>
    <source>
        <strain evidence="21">CGMCC 1.8911</strain>
    </source>
</reference>
<feature type="coiled-coil region" evidence="15">
    <location>
        <begin position="231"/>
        <end position="258"/>
    </location>
</feature>
<keyword evidence="8 16" id="KW-0812">Transmembrane</keyword>
<comment type="catalytic activity">
    <reaction evidence="1">
        <text>ATP + protein L-histidine = ADP + protein N-phospho-L-histidine.</text>
        <dbReference type="EC" id="2.7.13.3"/>
    </reaction>
</comment>
<evidence type="ECO:0000256" key="7">
    <source>
        <dbReference type="ARBA" id="ARBA00022679"/>
    </source>
</evidence>
<dbReference type="Gene3D" id="1.10.287.130">
    <property type="match status" value="1"/>
</dbReference>
<dbReference type="GO" id="GO:0004721">
    <property type="term" value="F:phosphoprotein phosphatase activity"/>
    <property type="evidence" value="ECO:0007669"/>
    <property type="project" value="TreeGrafter"/>
</dbReference>
<sequence length="593" mass="66368">MQRLWLKITGSYLLLSIVFILVLWFFISSIIQNTYTDMTEDHLIENAQLVSEVITLGGLDKDRQTLDEWIARLNDEIDLRYTIVGKEGVVIADSESDIETMDNHLNRPEIEAVLVKNQEIGTSTRLSDTRDMSMMYVAIPVISNDEIIGAVRTSVSTESIENAIGAIWKTLSTILFIILLISVISAALLSYNITKPINRVINVTKRLQNKDYSARINANYSGEIGNLNTSVNALAASLQSHVNEIEESEKQLNSIMSNLVSGVVLINDHGEVVLTNHATERFLSKHTSKIEGKKFSLVFGPLGIDHLIESVIEDNVKSHDEAHIYFPEERILDVHIAPYYSQGWQQRGAIMVLHDITAIRRLEKMRSEFVANVSHELKTPITSVKGFAETLLSGDVPDEKTAKQFMQIIYDESERLNRLITDLLELSKIEKQAMPLKITDVDVNEVIKNSTLTISNIASDKNISLHLPDNDQPIHIEADSDRLGQIVLNLVANAVNYTSDNGDIFIDVKEEPETLILSVRDTGMGIPKESLGRLFERFYRVDKARSRHSGGTGLGLAIVKHLIESHHGEIHVESEEGIGSTFNVVLPKTQKET</sequence>
<dbReference type="InterPro" id="IPR003660">
    <property type="entry name" value="HAMP_dom"/>
</dbReference>
<keyword evidence="14 16" id="KW-0472">Membrane</keyword>
<dbReference type="CDD" id="cd16922">
    <property type="entry name" value="HATPase_EvgS-ArcB-TorS-like"/>
    <property type="match status" value="1"/>
</dbReference>
<dbReference type="SUPFAM" id="SSF55785">
    <property type="entry name" value="PYP-like sensor domain (PAS domain)"/>
    <property type="match status" value="1"/>
</dbReference>
<dbReference type="SUPFAM" id="SSF55874">
    <property type="entry name" value="ATPase domain of HSP90 chaperone/DNA topoisomerase II/histidine kinase"/>
    <property type="match status" value="1"/>
</dbReference>
<evidence type="ECO:0000256" key="9">
    <source>
        <dbReference type="ARBA" id="ARBA00022741"/>
    </source>
</evidence>
<comment type="subcellular location">
    <subcellularLocation>
        <location evidence="2">Cell membrane</location>
        <topology evidence="2">Multi-pass membrane protein</topology>
    </subcellularLocation>
</comment>
<dbReference type="NCBIfam" id="TIGR00229">
    <property type="entry name" value="sensory_box"/>
    <property type="match status" value="1"/>
</dbReference>
<dbReference type="InterPro" id="IPR003661">
    <property type="entry name" value="HisK_dim/P_dom"/>
</dbReference>
<dbReference type="PROSITE" id="PS50112">
    <property type="entry name" value="PAS"/>
    <property type="match status" value="1"/>
</dbReference>
<dbReference type="FunFam" id="3.30.565.10:FF:000037">
    <property type="entry name" value="Hybrid sensor histidine kinase/response regulator"/>
    <property type="match status" value="1"/>
</dbReference>
<keyword evidence="11" id="KW-0067">ATP-binding</keyword>
<evidence type="ECO:0000256" key="10">
    <source>
        <dbReference type="ARBA" id="ARBA00022777"/>
    </source>
</evidence>
<dbReference type="InterPro" id="IPR003594">
    <property type="entry name" value="HATPase_dom"/>
</dbReference>
<evidence type="ECO:0000259" key="19">
    <source>
        <dbReference type="PROSITE" id="PS50885"/>
    </source>
</evidence>
<dbReference type="Pfam" id="PF00512">
    <property type="entry name" value="HisKA"/>
    <property type="match status" value="1"/>
</dbReference>
<dbReference type="AlphaFoldDB" id="A0A1G9CFG5"/>
<keyword evidence="6" id="KW-0597">Phosphoprotein</keyword>
<name>A0A1G9CFG5_9STAP</name>
<dbReference type="GO" id="GO:0016036">
    <property type="term" value="P:cellular response to phosphate starvation"/>
    <property type="evidence" value="ECO:0007669"/>
    <property type="project" value="TreeGrafter"/>
</dbReference>
<feature type="domain" description="Histidine kinase" evidence="17">
    <location>
        <begin position="372"/>
        <end position="590"/>
    </location>
</feature>
<gene>
    <name evidence="20" type="ORF">SAMN05216187_109104</name>
</gene>
<evidence type="ECO:0000256" key="14">
    <source>
        <dbReference type="ARBA" id="ARBA00023136"/>
    </source>
</evidence>
<dbReference type="SMART" id="SM00388">
    <property type="entry name" value="HisKA"/>
    <property type="match status" value="1"/>
</dbReference>
<dbReference type="Proteomes" id="UP000242700">
    <property type="component" value="Unassembled WGS sequence"/>
</dbReference>
<protein>
    <recommendedName>
        <fullName evidence="4">Sensor protein kinase WalK</fullName>
        <ecNumber evidence="3">2.7.13.3</ecNumber>
    </recommendedName>
</protein>
<dbReference type="SMART" id="SM00387">
    <property type="entry name" value="HATPase_c"/>
    <property type="match status" value="1"/>
</dbReference>
<dbReference type="Pfam" id="PF13426">
    <property type="entry name" value="PAS_9"/>
    <property type="match status" value="1"/>
</dbReference>
<feature type="domain" description="PAS" evidence="18">
    <location>
        <begin position="248"/>
        <end position="319"/>
    </location>
</feature>
<dbReference type="EMBL" id="FNFI01000009">
    <property type="protein sequence ID" value="SDK50390.1"/>
    <property type="molecule type" value="Genomic_DNA"/>
</dbReference>
<dbReference type="PRINTS" id="PR00344">
    <property type="entry name" value="BCTRLSENSOR"/>
</dbReference>
<dbReference type="SUPFAM" id="SSF103190">
    <property type="entry name" value="Sensory domain-like"/>
    <property type="match status" value="1"/>
</dbReference>
<evidence type="ECO:0000256" key="2">
    <source>
        <dbReference type="ARBA" id="ARBA00004651"/>
    </source>
</evidence>